<proteinExistence type="predicted"/>
<keyword evidence="2" id="KW-1185">Reference proteome</keyword>
<reference evidence="1 2" key="2">
    <citation type="journal article" date="2022" name="Mol. Ecol. Resour.">
        <title>The genomes of chicory, endive, great burdock and yacon provide insights into Asteraceae paleo-polyploidization history and plant inulin production.</title>
        <authorList>
            <person name="Fan W."/>
            <person name="Wang S."/>
            <person name="Wang H."/>
            <person name="Wang A."/>
            <person name="Jiang F."/>
            <person name="Liu H."/>
            <person name="Zhao H."/>
            <person name="Xu D."/>
            <person name="Zhang Y."/>
        </authorList>
    </citation>
    <scope>NUCLEOTIDE SEQUENCE [LARGE SCALE GENOMIC DNA]</scope>
    <source>
        <strain evidence="2">cv. Yunnan</strain>
        <tissue evidence="1">Leaves</tissue>
    </source>
</reference>
<evidence type="ECO:0000313" key="1">
    <source>
        <dbReference type="EMBL" id="KAI3760796.1"/>
    </source>
</evidence>
<comment type="caution">
    <text evidence="1">The sequence shown here is derived from an EMBL/GenBank/DDBJ whole genome shotgun (WGS) entry which is preliminary data.</text>
</comment>
<gene>
    <name evidence="1" type="ORF">L1987_51195</name>
</gene>
<evidence type="ECO:0000313" key="2">
    <source>
        <dbReference type="Proteomes" id="UP001056120"/>
    </source>
</evidence>
<dbReference type="Proteomes" id="UP001056120">
    <property type="component" value="Linkage Group LG17"/>
</dbReference>
<dbReference type="EMBL" id="CM042034">
    <property type="protein sequence ID" value="KAI3760796.1"/>
    <property type="molecule type" value="Genomic_DNA"/>
</dbReference>
<organism evidence="1 2">
    <name type="scientific">Smallanthus sonchifolius</name>
    <dbReference type="NCBI Taxonomy" id="185202"/>
    <lineage>
        <taxon>Eukaryota</taxon>
        <taxon>Viridiplantae</taxon>
        <taxon>Streptophyta</taxon>
        <taxon>Embryophyta</taxon>
        <taxon>Tracheophyta</taxon>
        <taxon>Spermatophyta</taxon>
        <taxon>Magnoliopsida</taxon>
        <taxon>eudicotyledons</taxon>
        <taxon>Gunneridae</taxon>
        <taxon>Pentapetalae</taxon>
        <taxon>asterids</taxon>
        <taxon>campanulids</taxon>
        <taxon>Asterales</taxon>
        <taxon>Asteraceae</taxon>
        <taxon>Asteroideae</taxon>
        <taxon>Heliantheae alliance</taxon>
        <taxon>Millerieae</taxon>
        <taxon>Smallanthus</taxon>
    </lineage>
</organism>
<name>A0ACB9EQR7_9ASTR</name>
<reference evidence="2" key="1">
    <citation type="journal article" date="2022" name="Mol. Ecol. Resour.">
        <title>The genomes of chicory, endive, great burdock and yacon provide insights into Asteraceae palaeo-polyploidization history and plant inulin production.</title>
        <authorList>
            <person name="Fan W."/>
            <person name="Wang S."/>
            <person name="Wang H."/>
            <person name="Wang A."/>
            <person name="Jiang F."/>
            <person name="Liu H."/>
            <person name="Zhao H."/>
            <person name="Xu D."/>
            <person name="Zhang Y."/>
        </authorList>
    </citation>
    <scope>NUCLEOTIDE SEQUENCE [LARGE SCALE GENOMIC DNA]</scope>
    <source>
        <strain evidence="2">cv. Yunnan</strain>
    </source>
</reference>
<protein>
    <submittedName>
        <fullName evidence="1">Uncharacterized protein</fullName>
    </submittedName>
</protein>
<accession>A0ACB9EQR7</accession>
<sequence length="78" mass="9126">MVETPSSSEEKISKSPNYQKSPNFNSSSSKLSDWNLRRITYSFYLKFLRSEDQTISRCRCLIRSSPRALSRVLSVKRF</sequence>